<gene>
    <name evidence="1" type="ORF">URODEC1_LOCUS12908</name>
</gene>
<proteinExistence type="predicted"/>
<keyword evidence="2" id="KW-1185">Reference proteome</keyword>
<reference evidence="2" key="1">
    <citation type="submission" date="2024-06" db="EMBL/GenBank/DDBJ databases">
        <authorList>
            <person name="Ryan C."/>
        </authorList>
    </citation>
    <scope>NUCLEOTIDE SEQUENCE [LARGE SCALE GENOMIC DNA]</scope>
</reference>
<evidence type="ECO:0000313" key="1">
    <source>
        <dbReference type="EMBL" id="CAL4908177.1"/>
    </source>
</evidence>
<dbReference type="PANTHER" id="PTHR18868:SF28">
    <property type="entry name" value="PEPTIDASE S1 DOMAIN-CONTAINING PROTEIN"/>
    <property type="match status" value="1"/>
</dbReference>
<name>A0ABC8WFH8_9POAL</name>
<organism evidence="1 2">
    <name type="scientific">Urochloa decumbens</name>
    <dbReference type="NCBI Taxonomy" id="240449"/>
    <lineage>
        <taxon>Eukaryota</taxon>
        <taxon>Viridiplantae</taxon>
        <taxon>Streptophyta</taxon>
        <taxon>Embryophyta</taxon>
        <taxon>Tracheophyta</taxon>
        <taxon>Spermatophyta</taxon>
        <taxon>Magnoliopsida</taxon>
        <taxon>Liliopsida</taxon>
        <taxon>Poales</taxon>
        <taxon>Poaceae</taxon>
        <taxon>PACMAD clade</taxon>
        <taxon>Panicoideae</taxon>
        <taxon>Panicodae</taxon>
        <taxon>Paniceae</taxon>
        <taxon>Melinidinae</taxon>
        <taxon>Urochloa</taxon>
    </lineage>
</organism>
<accession>A0ABC8WFH8</accession>
<dbReference type="Proteomes" id="UP001497457">
    <property type="component" value="Chromosome 12b"/>
</dbReference>
<dbReference type="Pfam" id="PF13365">
    <property type="entry name" value="Trypsin_2"/>
    <property type="match status" value="1"/>
</dbReference>
<dbReference type="SUPFAM" id="SSF50494">
    <property type="entry name" value="Trypsin-like serine proteases"/>
    <property type="match status" value="1"/>
</dbReference>
<evidence type="ECO:0000313" key="2">
    <source>
        <dbReference type="Proteomes" id="UP001497457"/>
    </source>
</evidence>
<dbReference type="AlphaFoldDB" id="A0ABC8WFH8"/>
<sequence>MDYHQLYWRDLHHHLHSHLKICVPVVLDPRFKFNFVAFRVDAGFGDKEQKDIPTLRWQRTLTTMRINTTLSRYEETRCSYLDCEDPGKGEDDSHTRFQAIEAALADAEDQRCAAEEELFFKLPDRVVSGSTFEEKPFGSTVQSDQGIYQDLSSIVVSLALFDGNKMVFACSGIPLPNKICGNSKLHLTRFVTSARLVEEFNKNRNKDDQLRVKVCLPDRTTVDALLGLYDVDIAIVTSIGLLQTHCVDLDLEEIVVGPDDTVLTAGRAFNSGSLMTMDVSGLISHHTWVSDSQNFSEAVLGGPLMVKTLNGRVIFLGMNLGCTHYDGNVEYRFLPQRLLHEHLKHFQIINPKELHFRGYSLPKDVSSIVPSGFVKCINRLKSLGYPMPPPLVLELNGRLLNEFEGYFGEVRVWKGYPFGDPPFGSEKHVWEHLSKKVVTNISRRVVALASFNGPSRFFACTGLLIKWHMHIFVLTSASLVRSRYHHDEIDNSLKIEVFLPPNQRVWGTLELYNLNYNFAIVSLEKNLNAICPEDIFNINPKASQVLAVGRDADEGLLMASIGEVKHRNKNTKLDCKDHKLSTCKINKAGIGGPLVDFDGCFVGMNFYDGSKVTPFIPKSKIVNALRGVKIFALPLERGLSKRRSVVPMQIGDKGAPARNVRGRKSKNRWPVSEPYWYHGTLDVDRYHVPDLIGRRLH</sequence>
<reference evidence="1 2" key="2">
    <citation type="submission" date="2024-10" db="EMBL/GenBank/DDBJ databases">
        <authorList>
            <person name="Ryan C."/>
        </authorList>
    </citation>
    <scope>NUCLEOTIDE SEQUENCE [LARGE SCALE GENOMIC DNA]</scope>
</reference>
<dbReference type="Gene3D" id="2.40.10.120">
    <property type="match status" value="1"/>
</dbReference>
<dbReference type="EMBL" id="OZ075122">
    <property type="protein sequence ID" value="CAL4908177.1"/>
    <property type="molecule type" value="Genomic_DNA"/>
</dbReference>
<dbReference type="InterPro" id="IPR009003">
    <property type="entry name" value="Peptidase_S1_PA"/>
</dbReference>
<dbReference type="PANTHER" id="PTHR18868">
    <property type="entry name" value="OS07G0665300 PROTEIN-RELATED"/>
    <property type="match status" value="1"/>
</dbReference>
<protein>
    <submittedName>
        <fullName evidence="1">Uncharacterized protein</fullName>
    </submittedName>
</protein>